<feature type="domain" description="Dihydroxy-acid/6-phosphogluconate dehydratase N-terminal" evidence="9">
    <location>
        <begin position="108"/>
        <end position="418"/>
    </location>
</feature>
<sequence length="640" mass="68289">MADMSGGHGTDDGRGTAAGAATRTATDDGHAGTAPADGGPANATATATDGGHADAAGTRGGRRPDGAREVRPEELRSHQWYGTDGLRSFSHRARTRQLGYLPEEHLGKPVIAILNTWSDINPCHVHLRDRAQAVKRGVWQAGGFPLEFPVSTLSETFQKPTPMLYRNLLAMETEELLRSYPVDGAVLMGGCDKTTPALLMGAASVDLPTVFVPAGPMLPGHWRGETLGSGTDMWKYWDERRAGTIGDCELAELESGLARSPGHCMTMGTASTLTAAAETLGVTVPGASSVPAVDSGHDRMAAASGLRIVELVRQDLRLSRLLTREAYEDAVAAVLALGGSTNAVIHLIAMAGRSGVKLTLDDFDRIARTVPVLANLRPGGKHLMEDFHFAGGMRGFLSRITDVLHLDRPTVSHATLREQLDGALVHDDDVIRERHRPLAAEGGLAVLRGNLCPDGAVVKHVAMEQRFLKHTGPAVVFDDYRTMQRTIDDPALGITADHVLVLRGAGPKGGPGMPEYGMLPIPKYLLEQGVRDMVRISDARMSGTSYGACVLHVAPESHVGGPLALVRTGDTITLDVAARSLHLHVADEELERRGAAWTPPPARYERGYGALYMEQISQADTGCDFEFLARPGTTPDPYAG</sequence>
<evidence type="ECO:0000256" key="4">
    <source>
        <dbReference type="ARBA" id="ARBA00023004"/>
    </source>
</evidence>
<evidence type="ECO:0000256" key="6">
    <source>
        <dbReference type="ARBA" id="ARBA00023239"/>
    </source>
</evidence>
<gene>
    <name evidence="11" type="ORF">Shyd_77570</name>
</gene>
<feature type="region of interest" description="Disordered" evidence="8">
    <location>
        <begin position="1"/>
        <end position="76"/>
    </location>
</feature>
<evidence type="ECO:0000259" key="10">
    <source>
        <dbReference type="Pfam" id="PF24877"/>
    </source>
</evidence>
<keyword evidence="7" id="KW-0100">Branched-chain amino acid biosynthesis</keyword>
<proteinExistence type="inferred from homology"/>
<evidence type="ECO:0000256" key="3">
    <source>
        <dbReference type="ARBA" id="ARBA00022723"/>
    </source>
</evidence>
<dbReference type="InterPro" id="IPR056740">
    <property type="entry name" value="ILV_EDD_C"/>
</dbReference>
<dbReference type="InterPro" id="IPR042096">
    <property type="entry name" value="Dihydro-acid_dehy_C"/>
</dbReference>
<feature type="compositionally biased region" description="Basic and acidic residues" evidence="8">
    <location>
        <begin position="62"/>
        <end position="76"/>
    </location>
</feature>
<keyword evidence="2" id="KW-0001">2Fe-2S</keyword>
<evidence type="ECO:0000256" key="5">
    <source>
        <dbReference type="ARBA" id="ARBA00023014"/>
    </source>
</evidence>
<dbReference type="SUPFAM" id="SSF52016">
    <property type="entry name" value="LeuD/IlvD-like"/>
    <property type="match status" value="1"/>
</dbReference>
<feature type="domain" description="Dihydroxy-acid/6-phosphogluconate dehydratase C-terminal" evidence="10">
    <location>
        <begin position="429"/>
        <end position="623"/>
    </location>
</feature>
<keyword evidence="6" id="KW-0456">Lyase</keyword>
<dbReference type="Gene3D" id="3.50.30.80">
    <property type="entry name" value="IlvD/EDD C-terminal domain-like"/>
    <property type="match status" value="1"/>
</dbReference>
<dbReference type="PANTHER" id="PTHR43183">
    <property type="entry name" value="HYPOTHETICAL DIHYDROXYACID DEHYDRATASE (EUROFUNG)-RELATED"/>
    <property type="match status" value="1"/>
</dbReference>
<dbReference type="PROSITE" id="PS00886">
    <property type="entry name" value="ILVD_EDD_1"/>
    <property type="match status" value="1"/>
</dbReference>
<evidence type="ECO:0000256" key="8">
    <source>
        <dbReference type="SAM" id="MobiDB-lite"/>
    </source>
</evidence>
<comment type="similarity">
    <text evidence="1">Belongs to the IlvD/Edd family.</text>
</comment>
<keyword evidence="4" id="KW-0408">Iron</keyword>
<dbReference type="NCBIfam" id="NF004784">
    <property type="entry name" value="PRK06131.1"/>
    <property type="match status" value="1"/>
</dbReference>
<dbReference type="Pfam" id="PF00920">
    <property type="entry name" value="ILVD_EDD_N"/>
    <property type="match status" value="1"/>
</dbReference>
<accession>A0ABQ3PMY5</accession>
<keyword evidence="7" id="KW-0028">Amino-acid biosynthesis</keyword>
<organism evidence="11 12">
    <name type="scientific">Streptomyces hydrogenans</name>
    <dbReference type="NCBI Taxonomy" id="1873719"/>
    <lineage>
        <taxon>Bacteria</taxon>
        <taxon>Bacillati</taxon>
        <taxon>Actinomycetota</taxon>
        <taxon>Actinomycetes</taxon>
        <taxon>Kitasatosporales</taxon>
        <taxon>Streptomycetaceae</taxon>
        <taxon>Streptomyces</taxon>
    </lineage>
</organism>
<protein>
    <submittedName>
        <fullName evidence="11">Dihydroxy-acid dehydratase</fullName>
    </submittedName>
</protein>
<dbReference type="NCBIfam" id="NF009560">
    <property type="entry name" value="PRK13017.1"/>
    <property type="match status" value="1"/>
</dbReference>
<evidence type="ECO:0000313" key="12">
    <source>
        <dbReference type="Proteomes" id="UP001052739"/>
    </source>
</evidence>
<evidence type="ECO:0000256" key="2">
    <source>
        <dbReference type="ARBA" id="ARBA00022714"/>
    </source>
</evidence>
<evidence type="ECO:0000313" key="11">
    <source>
        <dbReference type="EMBL" id="GHI26386.1"/>
    </source>
</evidence>
<comment type="caution">
    <text evidence="11">The sequence shown here is derived from an EMBL/GenBank/DDBJ whole genome shotgun (WGS) entry which is preliminary data.</text>
</comment>
<evidence type="ECO:0000259" key="9">
    <source>
        <dbReference type="Pfam" id="PF00920"/>
    </source>
</evidence>
<dbReference type="InterPro" id="IPR052352">
    <property type="entry name" value="Sugar_Degrad_Dehydratases"/>
</dbReference>
<dbReference type="InterPro" id="IPR020558">
    <property type="entry name" value="DiOHA_6PGluconate_deHydtase_CS"/>
</dbReference>
<keyword evidence="3" id="KW-0479">Metal-binding</keyword>
<keyword evidence="12" id="KW-1185">Reference proteome</keyword>
<dbReference type="PANTHER" id="PTHR43183:SF2">
    <property type="entry name" value="DIHYDROXY-ACID DEHYDRATASE"/>
    <property type="match status" value="1"/>
</dbReference>
<dbReference type="InterPro" id="IPR037237">
    <property type="entry name" value="IlvD/EDD_N"/>
</dbReference>
<reference evidence="11" key="1">
    <citation type="submission" date="2024-05" db="EMBL/GenBank/DDBJ databases">
        <title>Whole genome shotgun sequence of Streptomyces hydrogenans NBRC 13475.</title>
        <authorList>
            <person name="Komaki H."/>
            <person name="Tamura T."/>
        </authorList>
    </citation>
    <scope>NUCLEOTIDE SEQUENCE</scope>
    <source>
        <strain evidence="11">NBRC 13475</strain>
    </source>
</reference>
<dbReference type="Pfam" id="PF24877">
    <property type="entry name" value="ILV_EDD_C"/>
    <property type="match status" value="1"/>
</dbReference>
<dbReference type="NCBIfam" id="NF009559">
    <property type="entry name" value="PRK13016.1"/>
    <property type="match status" value="1"/>
</dbReference>
<feature type="compositionally biased region" description="Low complexity" evidence="8">
    <location>
        <begin position="31"/>
        <end position="57"/>
    </location>
</feature>
<evidence type="ECO:0000256" key="7">
    <source>
        <dbReference type="ARBA" id="ARBA00023304"/>
    </source>
</evidence>
<name>A0ABQ3PMY5_9ACTN</name>
<evidence type="ECO:0000256" key="1">
    <source>
        <dbReference type="ARBA" id="ARBA00006486"/>
    </source>
</evidence>
<dbReference type="InterPro" id="IPR000581">
    <property type="entry name" value="ILV_EDD_N"/>
</dbReference>
<dbReference type="SUPFAM" id="SSF143975">
    <property type="entry name" value="IlvD/EDD N-terminal domain-like"/>
    <property type="match status" value="1"/>
</dbReference>
<dbReference type="Proteomes" id="UP001052739">
    <property type="component" value="Unassembled WGS sequence"/>
</dbReference>
<dbReference type="EMBL" id="BNDW01000102">
    <property type="protein sequence ID" value="GHI26386.1"/>
    <property type="molecule type" value="Genomic_DNA"/>
</dbReference>
<feature type="compositionally biased region" description="Low complexity" evidence="8">
    <location>
        <begin position="15"/>
        <end position="24"/>
    </location>
</feature>
<keyword evidence="5" id="KW-0411">Iron-sulfur</keyword>